<dbReference type="Proteomes" id="UP000279236">
    <property type="component" value="Unassembled WGS sequence"/>
</dbReference>
<feature type="compositionally biased region" description="Low complexity" evidence="1">
    <location>
        <begin position="1"/>
        <end position="26"/>
    </location>
</feature>
<protein>
    <submittedName>
        <fullName evidence="2">Uncharacterized protein</fullName>
    </submittedName>
</protein>
<proteinExistence type="predicted"/>
<gene>
    <name evidence="2" type="ORF">EHS24_002222</name>
</gene>
<dbReference type="GeneID" id="39586765"/>
<reference evidence="2 3" key="1">
    <citation type="submission" date="2018-11" db="EMBL/GenBank/DDBJ databases">
        <title>Genome sequence of Apiotrichum porosum DSM 27194.</title>
        <authorList>
            <person name="Aliyu H."/>
            <person name="Gorte O."/>
            <person name="Ochsenreither K."/>
        </authorList>
    </citation>
    <scope>NUCLEOTIDE SEQUENCE [LARGE SCALE GENOMIC DNA]</scope>
    <source>
        <strain evidence="2 3">DSM 27194</strain>
    </source>
</reference>
<organism evidence="2 3">
    <name type="scientific">Apiotrichum porosum</name>
    <dbReference type="NCBI Taxonomy" id="105984"/>
    <lineage>
        <taxon>Eukaryota</taxon>
        <taxon>Fungi</taxon>
        <taxon>Dikarya</taxon>
        <taxon>Basidiomycota</taxon>
        <taxon>Agaricomycotina</taxon>
        <taxon>Tremellomycetes</taxon>
        <taxon>Trichosporonales</taxon>
        <taxon>Trichosporonaceae</taxon>
        <taxon>Apiotrichum</taxon>
    </lineage>
</organism>
<evidence type="ECO:0000313" key="2">
    <source>
        <dbReference type="EMBL" id="RSH78497.1"/>
    </source>
</evidence>
<accession>A0A427XIC2</accession>
<name>A0A427XIC2_9TREE</name>
<sequence>MPGPNSSTFMRTRTASRTSSLSQTASLEMSWNASPPSLPSLPGQCGGTPPLSRRAVFDRRLCAEVQTRDIHVPPGRLEVKEAPPAEPSPPAVACAAAARALRIRFAPDRQNPDKTPVYACVGGKVISTERITWPGSIDRFDPIVIQPNAFKRMAGDVLGSVLHFYMFLLGGLTASWSLITVALQVCSFVASLCSKLWKYMAHNPIDWLAALHPPPAWHELARRWAGHNDVYDQVSFTQRRYSTPTNAYSSHSDASSWTWNLQDEIQAVCGDLVVVPHPTPPASTFVHTQSNYYTSTLGSVPSFTSHVVNIPQSMLPGMAFIDPDWEPNPDLVPARPVGWSLQRGGRPLVHFARSTTYNSFAAIGSILNASSNPADISTRGAAPPLDDGGSQRYPSLPSTPTCTIHTPLHRGCCNCVDTAPGIGLRRLSVVPRTPSSAPCLVGSLSSTSVFTIPDPGAPTVQWFHTMTNGVGRVDIPANGTPALDDLAYPPNLCFTGVAPLHSQYTVAWARIAFLSYLQDWASTRDKCDRRNLSLHPLPRDVVEVLHQVSTSYWKSYLERVDQDLSESVAAMTNAHIQLGAEAANTLRAHWTRMRCKRAGIAAARAVIKERALAYGSPWARDGMYFVLVLPQHDIEIIVDDGYAPLPRRRSDGATMMWTTSTDDGDACQWTVCPPCLGPRRDGR</sequence>
<dbReference type="AlphaFoldDB" id="A0A427XIC2"/>
<comment type="caution">
    <text evidence="2">The sequence shown here is derived from an EMBL/GenBank/DDBJ whole genome shotgun (WGS) entry which is preliminary data.</text>
</comment>
<feature type="region of interest" description="Disordered" evidence="1">
    <location>
        <begin position="1"/>
        <end position="47"/>
    </location>
</feature>
<dbReference type="EMBL" id="RSCE01000012">
    <property type="protein sequence ID" value="RSH78497.1"/>
    <property type="molecule type" value="Genomic_DNA"/>
</dbReference>
<dbReference type="RefSeq" id="XP_028473644.1">
    <property type="nucleotide sequence ID" value="XM_028617966.1"/>
</dbReference>
<evidence type="ECO:0000313" key="3">
    <source>
        <dbReference type="Proteomes" id="UP000279236"/>
    </source>
</evidence>
<keyword evidence="3" id="KW-1185">Reference proteome</keyword>
<evidence type="ECO:0000256" key="1">
    <source>
        <dbReference type="SAM" id="MobiDB-lite"/>
    </source>
</evidence>